<dbReference type="OrthoDB" id="5342093at2759"/>
<accession>A0A2J6SRI2</accession>
<organism evidence="3 4">
    <name type="scientific">Hyaloscypha bicolor E</name>
    <dbReference type="NCBI Taxonomy" id="1095630"/>
    <lineage>
        <taxon>Eukaryota</taxon>
        <taxon>Fungi</taxon>
        <taxon>Dikarya</taxon>
        <taxon>Ascomycota</taxon>
        <taxon>Pezizomycotina</taxon>
        <taxon>Leotiomycetes</taxon>
        <taxon>Helotiales</taxon>
        <taxon>Hyaloscyphaceae</taxon>
        <taxon>Hyaloscypha</taxon>
        <taxon>Hyaloscypha bicolor</taxon>
    </lineage>
</organism>
<dbReference type="GeneID" id="36595456"/>
<gene>
    <name evidence="3" type="ORF">K444DRAFT_668198</name>
</gene>
<feature type="transmembrane region" description="Helical" evidence="1">
    <location>
        <begin position="249"/>
        <end position="269"/>
    </location>
</feature>
<dbReference type="RefSeq" id="XP_024730302.1">
    <property type="nucleotide sequence ID" value="XM_024887380.1"/>
</dbReference>
<keyword evidence="1" id="KW-1133">Transmembrane helix</keyword>
<evidence type="ECO:0000259" key="2">
    <source>
        <dbReference type="Pfam" id="PF20237"/>
    </source>
</evidence>
<dbReference type="EMBL" id="KZ613883">
    <property type="protein sequence ID" value="PMD53398.1"/>
    <property type="molecule type" value="Genomic_DNA"/>
</dbReference>
<feature type="transmembrane region" description="Helical" evidence="1">
    <location>
        <begin position="222"/>
        <end position="242"/>
    </location>
</feature>
<name>A0A2J6SRI2_9HELO</name>
<evidence type="ECO:0000313" key="3">
    <source>
        <dbReference type="EMBL" id="PMD53398.1"/>
    </source>
</evidence>
<evidence type="ECO:0000256" key="1">
    <source>
        <dbReference type="SAM" id="Phobius"/>
    </source>
</evidence>
<evidence type="ECO:0000313" key="4">
    <source>
        <dbReference type="Proteomes" id="UP000235371"/>
    </source>
</evidence>
<dbReference type="Pfam" id="PF20237">
    <property type="entry name" value="DUF6594"/>
    <property type="match status" value="1"/>
</dbReference>
<dbReference type="PANTHER" id="PTHR34502">
    <property type="entry name" value="DUF6594 DOMAIN-CONTAINING PROTEIN-RELATED"/>
    <property type="match status" value="1"/>
</dbReference>
<dbReference type="InParanoid" id="A0A2J6SRI2"/>
<dbReference type="AlphaFoldDB" id="A0A2J6SRI2"/>
<feature type="domain" description="DUF6594" evidence="2">
    <location>
        <begin position="4"/>
        <end position="286"/>
    </location>
</feature>
<keyword evidence="4" id="KW-1185">Reference proteome</keyword>
<keyword evidence="1" id="KW-0472">Membrane</keyword>
<sequence length="296" mass="33784">MSGYTKLATFMVEKHHPILKKYQSLAVRDLLYLQAELSELEFRHNSIVKKDALEEDERQYYDRDWIHLKTSLERGFGGEQWELALAIRQKLREYYAAVSQYSQIASLRQPKPSERSVLHEWITSTRGGACGFLGRDLGGFQPQQPSVYEAIHEKDLAILSDRRGEEDLFTEFIEGPVMRLYHRFRQHSKAPVSRDLENPAVAENRSNWHHYDDSKIERVTKVLGTIFSSLAPLVSIIVLSFINNLKIRLGLVCVFTFLFSGCLAIATQARRVEVFAATAAFASVQVVFIGSSNSII</sequence>
<protein>
    <recommendedName>
        <fullName evidence="2">DUF6594 domain-containing protein</fullName>
    </recommendedName>
</protein>
<proteinExistence type="predicted"/>
<dbReference type="InterPro" id="IPR046529">
    <property type="entry name" value="DUF6594"/>
</dbReference>
<reference evidence="3 4" key="1">
    <citation type="submission" date="2016-04" db="EMBL/GenBank/DDBJ databases">
        <title>A degradative enzymes factory behind the ericoid mycorrhizal symbiosis.</title>
        <authorList>
            <consortium name="DOE Joint Genome Institute"/>
            <person name="Martino E."/>
            <person name="Morin E."/>
            <person name="Grelet G."/>
            <person name="Kuo A."/>
            <person name="Kohler A."/>
            <person name="Daghino S."/>
            <person name="Barry K."/>
            <person name="Choi C."/>
            <person name="Cichocki N."/>
            <person name="Clum A."/>
            <person name="Copeland A."/>
            <person name="Hainaut M."/>
            <person name="Haridas S."/>
            <person name="Labutti K."/>
            <person name="Lindquist E."/>
            <person name="Lipzen A."/>
            <person name="Khouja H.-R."/>
            <person name="Murat C."/>
            <person name="Ohm R."/>
            <person name="Olson A."/>
            <person name="Spatafora J."/>
            <person name="Veneault-Fourrey C."/>
            <person name="Henrissat B."/>
            <person name="Grigoriev I."/>
            <person name="Martin F."/>
            <person name="Perotto S."/>
        </authorList>
    </citation>
    <scope>NUCLEOTIDE SEQUENCE [LARGE SCALE GENOMIC DNA]</scope>
    <source>
        <strain evidence="3 4">E</strain>
    </source>
</reference>
<dbReference type="Proteomes" id="UP000235371">
    <property type="component" value="Unassembled WGS sequence"/>
</dbReference>
<feature type="transmembrane region" description="Helical" evidence="1">
    <location>
        <begin position="275"/>
        <end position="295"/>
    </location>
</feature>
<dbReference type="STRING" id="1095630.A0A2J6SRI2"/>
<dbReference type="PANTHER" id="PTHR34502:SF5">
    <property type="entry name" value="DUF6594 DOMAIN-CONTAINING PROTEIN"/>
    <property type="match status" value="1"/>
</dbReference>
<keyword evidence="1" id="KW-0812">Transmembrane</keyword>